<keyword evidence="3" id="KW-0560">Oxidoreductase</keyword>
<dbReference type="InterPro" id="IPR051609">
    <property type="entry name" value="NmrA/Isoflavone_reductase-like"/>
</dbReference>
<dbReference type="PANTHER" id="PTHR47706:SF5">
    <property type="entry name" value="ISOFLAVONE REDUCTASE"/>
    <property type="match status" value="1"/>
</dbReference>
<evidence type="ECO:0000256" key="2">
    <source>
        <dbReference type="ARBA" id="ARBA00022857"/>
    </source>
</evidence>
<sequence>MRIAIAGTSGLGQLIAHYIRQDTSHQLVFISRTPQPALVASGYQVQPVNYADPSTLAHALAGIDVVISTVSGTSQLALIKAAVSSGVRRFAPAEFEGCPSLRTANDPLDRGRASALAYIQHYKPYFEATTVFVCGVLYERFQQGGLAASCLGSSTGVAEEGDYMMNLRYMTAQVPAFGSANQLSHVCMTAAQDVGRLVVAALDMPSWPPELRMHGERLKVYDLITIARQTRRRDFYTEPAIESTQTLKYQEAVASTEVEKLRLQNLIATAEGQHDFSDPNLNQYFPQIRMIKFQDWLAANWVNVL</sequence>
<reference evidence="5" key="1">
    <citation type="journal article" date="2020" name="Stud. Mycol.">
        <title>101 Dothideomycetes genomes: a test case for predicting lifestyles and emergence of pathogens.</title>
        <authorList>
            <person name="Haridas S."/>
            <person name="Albert R."/>
            <person name="Binder M."/>
            <person name="Bloem J."/>
            <person name="Labutti K."/>
            <person name="Salamov A."/>
            <person name="Andreopoulos B."/>
            <person name="Baker S."/>
            <person name="Barry K."/>
            <person name="Bills G."/>
            <person name="Bluhm B."/>
            <person name="Cannon C."/>
            <person name="Castanera R."/>
            <person name="Culley D."/>
            <person name="Daum C."/>
            <person name="Ezra D."/>
            <person name="Gonzalez J."/>
            <person name="Henrissat B."/>
            <person name="Kuo A."/>
            <person name="Liang C."/>
            <person name="Lipzen A."/>
            <person name="Lutzoni F."/>
            <person name="Magnuson J."/>
            <person name="Mondo S."/>
            <person name="Nolan M."/>
            <person name="Ohm R."/>
            <person name="Pangilinan J."/>
            <person name="Park H.-J."/>
            <person name="Ramirez L."/>
            <person name="Alfaro M."/>
            <person name="Sun H."/>
            <person name="Tritt A."/>
            <person name="Yoshinaga Y."/>
            <person name="Zwiers L.-H."/>
            <person name="Turgeon B."/>
            <person name="Goodwin S."/>
            <person name="Spatafora J."/>
            <person name="Crous P."/>
            <person name="Grigoriev I."/>
        </authorList>
    </citation>
    <scope>NUCLEOTIDE SEQUENCE</scope>
    <source>
        <strain evidence="5">CBS 121167</strain>
    </source>
</reference>
<feature type="domain" description="NAD(P)-binding" evidence="4">
    <location>
        <begin position="7"/>
        <end position="93"/>
    </location>
</feature>
<dbReference type="InterPro" id="IPR016040">
    <property type="entry name" value="NAD(P)-bd_dom"/>
</dbReference>
<keyword evidence="2" id="KW-0521">NADP</keyword>
<dbReference type="Gene3D" id="3.40.50.720">
    <property type="entry name" value="NAD(P)-binding Rossmann-like Domain"/>
    <property type="match status" value="1"/>
</dbReference>
<dbReference type="EMBL" id="ML995489">
    <property type="protein sequence ID" value="KAF2140639.1"/>
    <property type="molecule type" value="Genomic_DNA"/>
</dbReference>
<dbReference type="SUPFAM" id="SSF51735">
    <property type="entry name" value="NAD(P)-binding Rossmann-fold domains"/>
    <property type="match status" value="1"/>
</dbReference>
<proteinExistence type="inferred from homology"/>
<keyword evidence="6" id="KW-1185">Reference proteome</keyword>
<name>A0A6A6B8Y0_9PEZI</name>
<evidence type="ECO:0000313" key="5">
    <source>
        <dbReference type="EMBL" id="KAF2140639.1"/>
    </source>
</evidence>
<dbReference type="PANTHER" id="PTHR47706">
    <property type="entry name" value="NMRA-LIKE FAMILY PROTEIN"/>
    <property type="match status" value="1"/>
</dbReference>
<dbReference type="AlphaFoldDB" id="A0A6A6B8Y0"/>
<protein>
    <recommendedName>
        <fullName evidence="4">NAD(P)-binding domain-containing protein</fullName>
    </recommendedName>
</protein>
<organism evidence="5 6">
    <name type="scientific">Aplosporella prunicola CBS 121167</name>
    <dbReference type="NCBI Taxonomy" id="1176127"/>
    <lineage>
        <taxon>Eukaryota</taxon>
        <taxon>Fungi</taxon>
        <taxon>Dikarya</taxon>
        <taxon>Ascomycota</taxon>
        <taxon>Pezizomycotina</taxon>
        <taxon>Dothideomycetes</taxon>
        <taxon>Dothideomycetes incertae sedis</taxon>
        <taxon>Botryosphaeriales</taxon>
        <taxon>Aplosporellaceae</taxon>
        <taxon>Aplosporella</taxon>
    </lineage>
</organism>
<dbReference type="OrthoDB" id="419598at2759"/>
<comment type="similarity">
    <text evidence="1">Belongs to the NmrA-type oxidoreductase family. Isoflavone reductase subfamily.</text>
</comment>
<accession>A0A6A6B8Y0</accession>
<dbReference type="GO" id="GO:0016491">
    <property type="term" value="F:oxidoreductase activity"/>
    <property type="evidence" value="ECO:0007669"/>
    <property type="project" value="UniProtKB-KW"/>
</dbReference>
<evidence type="ECO:0000313" key="6">
    <source>
        <dbReference type="Proteomes" id="UP000799438"/>
    </source>
</evidence>
<dbReference type="Pfam" id="PF13460">
    <property type="entry name" value="NAD_binding_10"/>
    <property type="match status" value="1"/>
</dbReference>
<gene>
    <name evidence="5" type="ORF">K452DRAFT_351861</name>
</gene>
<evidence type="ECO:0000256" key="1">
    <source>
        <dbReference type="ARBA" id="ARBA00005725"/>
    </source>
</evidence>
<dbReference type="GeneID" id="54303252"/>
<dbReference type="InterPro" id="IPR036291">
    <property type="entry name" value="NAD(P)-bd_dom_sf"/>
</dbReference>
<dbReference type="Proteomes" id="UP000799438">
    <property type="component" value="Unassembled WGS sequence"/>
</dbReference>
<evidence type="ECO:0000256" key="3">
    <source>
        <dbReference type="ARBA" id="ARBA00023002"/>
    </source>
</evidence>
<evidence type="ECO:0000259" key="4">
    <source>
        <dbReference type="Pfam" id="PF13460"/>
    </source>
</evidence>
<dbReference type="RefSeq" id="XP_033396352.1">
    <property type="nucleotide sequence ID" value="XM_033545744.1"/>
</dbReference>